<evidence type="ECO:0000256" key="2">
    <source>
        <dbReference type="ARBA" id="ARBA00008064"/>
    </source>
</evidence>
<protein>
    <submittedName>
        <fullName evidence="13">Fimbrial biogenesis outer membrane usher protein</fullName>
    </submittedName>
</protein>
<evidence type="ECO:0000256" key="5">
    <source>
        <dbReference type="ARBA" id="ARBA00022558"/>
    </source>
</evidence>
<dbReference type="PANTHER" id="PTHR30451">
    <property type="entry name" value="OUTER MEMBRANE USHER PROTEIN"/>
    <property type="match status" value="1"/>
</dbReference>
<dbReference type="AlphaFoldDB" id="A0A7Y0ZYY1"/>
<name>A0A7Y0ZYY1_PSEVE</name>
<dbReference type="InterPro" id="IPR025949">
    <property type="entry name" value="PapC-like_C"/>
</dbReference>
<dbReference type="EMBL" id="JAAQWE010000043">
    <property type="protein sequence ID" value="NMY00619.1"/>
    <property type="molecule type" value="Genomic_DNA"/>
</dbReference>
<comment type="similarity">
    <text evidence="2 10">Belongs to the fimbrial export usher family.</text>
</comment>
<dbReference type="GO" id="GO:0009297">
    <property type="term" value="P:pilus assembly"/>
    <property type="evidence" value="ECO:0007669"/>
    <property type="project" value="InterPro"/>
</dbReference>
<reference evidence="13 14" key="1">
    <citation type="journal article" date="2020" name="Front. Microbiol.">
        <title>Genetic Organization of the aprX-lipA2 Operon Affects the Proteolytic Potential of Pseudomonas Species in Milk.</title>
        <authorList>
            <person name="Maier C."/>
            <person name="Huptas C."/>
            <person name="von Neubeck M."/>
            <person name="Scherer S."/>
            <person name="Wenning M."/>
            <person name="Lucking G."/>
        </authorList>
    </citation>
    <scope>NUCLEOTIDE SEQUENCE [LARGE SCALE GENOMIC DNA]</scope>
    <source>
        <strain evidence="13 14">WS 4671</strain>
    </source>
</reference>
<evidence type="ECO:0000256" key="3">
    <source>
        <dbReference type="ARBA" id="ARBA00022448"/>
    </source>
</evidence>
<dbReference type="GO" id="GO:0009279">
    <property type="term" value="C:cell outer membrane"/>
    <property type="evidence" value="ECO:0007669"/>
    <property type="project" value="UniProtKB-SubCell"/>
</dbReference>
<evidence type="ECO:0000256" key="1">
    <source>
        <dbReference type="ARBA" id="ARBA00004571"/>
    </source>
</evidence>
<gene>
    <name evidence="13" type="ORF">HBO43_28995</name>
</gene>
<organism evidence="13 14">
    <name type="scientific">Pseudomonas veronii</name>
    <dbReference type="NCBI Taxonomy" id="76761"/>
    <lineage>
        <taxon>Bacteria</taxon>
        <taxon>Pseudomonadati</taxon>
        <taxon>Pseudomonadota</taxon>
        <taxon>Gammaproteobacteria</taxon>
        <taxon>Pseudomonadales</taxon>
        <taxon>Pseudomonadaceae</taxon>
        <taxon>Pseudomonas</taxon>
    </lineage>
</organism>
<keyword evidence="8 10" id="KW-0472">Membrane</keyword>
<keyword evidence="9 10" id="KW-0998">Cell outer membrane</keyword>
<evidence type="ECO:0000259" key="12">
    <source>
        <dbReference type="Pfam" id="PF13954"/>
    </source>
</evidence>
<dbReference type="PANTHER" id="PTHR30451:SF21">
    <property type="entry name" value="FIMBRIAL USHER DOMAIN-CONTAINING PROTEIN YDET-RELATED"/>
    <property type="match status" value="1"/>
</dbReference>
<evidence type="ECO:0000256" key="4">
    <source>
        <dbReference type="ARBA" id="ARBA00022452"/>
    </source>
</evidence>
<dbReference type="Pfam" id="PF00577">
    <property type="entry name" value="Usher"/>
    <property type="match status" value="1"/>
</dbReference>
<dbReference type="InterPro" id="IPR042186">
    <property type="entry name" value="FimD_plug_dom"/>
</dbReference>
<dbReference type="Gene3D" id="2.60.40.2610">
    <property type="entry name" value="Outer membrane usher protein FimD, plug domain"/>
    <property type="match status" value="1"/>
</dbReference>
<evidence type="ECO:0000256" key="8">
    <source>
        <dbReference type="ARBA" id="ARBA00023136"/>
    </source>
</evidence>
<keyword evidence="3 10" id="KW-0813">Transport</keyword>
<dbReference type="OrthoDB" id="6554712at2"/>
<evidence type="ECO:0000256" key="7">
    <source>
        <dbReference type="ARBA" id="ARBA00022729"/>
    </source>
</evidence>
<comment type="caution">
    <text evidence="13">The sequence shown here is derived from an EMBL/GenBank/DDBJ whole genome shotgun (WGS) entry which is preliminary data.</text>
</comment>
<dbReference type="InterPro" id="IPR037224">
    <property type="entry name" value="PapC_N_sf"/>
</dbReference>
<dbReference type="FunFam" id="2.60.40.2610:FF:000001">
    <property type="entry name" value="Outer membrane fimbrial usher protein"/>
    <property type="match status" value="1"/>
</dbReference>
<dbReference type="FunFam" id="2.60.40.3110:FF:000001">
    <property type="entry name" value="Putative fimbrial outer membrane usher"/>
    <property type="match status" value="1"/>
</dbReference>
<evidence type="ECO:0000313" key="14">
    <source>
        <dbReference type="Proteomes" id="UP000552560"/>
    </source>
</evidence>
<evidence type="ECO:0000256" key="9">
    <source>
        <dbReference type="ARBA" id="ARBA00023237"/>
    </source>
</evidence>
<dbReference type="SUPFAM" id="SSF141729">
    <property type="entry name" value="FimD N-terminal domain-like"/>
    <property type="match status" value="1"/>
</dbReference>
<dbReference type="InterPro" id="IPR018030">
    <property type="entry name" value="Fimbrial_membr_usher_CS"/>
</dbReference>
<dbReference type="InterPro" id="IPR025885">
    <property type="entry name" value="PapC_N"/>
</dbReference>
<feature type="domain" description="PapC-like C-terminal" evidence="11">
    <location>
        <begin position="739"/>
        <end position="806"/>
    </location>
</feature>
<dbReference type="Proteomes" id="UP000552560">
    <property type="component" value="Unassembled WGS sequence"/>
</dbReference>
<evidence type="ECO:0000313" key="13">
    <source>
        <dbReference type="EMBL" id="NMY00619.1"/>
    </source>
</evidence>
<dbReference type="InterPro" id="IPR043142">
    <property type="entry name" value="PapC-like_C_sf"/>
</dbReference>
<keyword evidence="7" id="KW-0732">Signal</keyword>
<feature type="domain" description="PapC N-terminal" evidence="12">
    <location>
        <begin position="16"/>
        <end position="161"/>
    </location>
</feature>
<evidence type="ECO:0000256" key="10">
    <source>
        <dbReference type="RuleBase" id="RU003884"/>
    </source>
</evidence>
<proteinExistence type="inferred from homology"/>
<dbReference type="Gene3D" id="3.10.20.410">
    <property type="match status" value="1"/>
</dbReference>
<dbReference type="Gene3D" id="2.60.40.3110">
    <property type="match status" value="1"/>
</dbReference>
<dbReference type="PROSITE" id="PS01151">
    <property type="entry name" value="FIMBRIAL_USHER"/>
    <property type="match status" value="1"/>
</dbReference>
<evidence type="ECO:0000259" key="11">
    <source>
        <dbReference type="Pfam" id="PF13953"/>
    </source>
</evidence>
<dbReference type="Gene3D" id="2.60.40.2070">
    <property type="match status" value="1"/>
</dbReference>
<comment type="subcellular location">
    <subcellularLocation>
        <location evidence="1 10">Cell outer membrane</location>
        <topology evidence="1 10">Multi-pass membrane protein</topology>
    </subcellularLocation>
</comment>
<evidence type="ECO:0000256" key="6">
    <source>
        <dbReference type="ARBA" id="ARBA00022692"/>
    </source>
</evidence>
<dbReference type="RefSeq" id="WP_082643914.1">
    <property type="nucleotide sequence ID" value="NZ_JAAQWE010000043.1"/>
</dbReference>
<dbReference type="InterPro" id="IPR000015">
    <property type="entry name" value="Fimb_usher"/>
</dbReference>
<dbReference type="Pfam" id="PF13954">
    <property type="entry name" value="PapC_N"/>
    <property type="match status" value="1"/>
</dbReference>
<keyword evidence="5 10" id="KW-1029">Fimbrium biogenesis</keyword>
<dbReference type="GO" id="GO:0015473">
    <property type="term" value="F:fimbrial usher porin activity"/>
    <property type="evidence" value="ECO:0007669"/>
    <property type="project" value="InterPro"/>
</dbReference>
<keyword evidence="4" id="KW-1134">Transmembrane beta strand</keyword>
<accession>A0A7Y0ZYY1</accession>
<keyword evidence="6 10" id="KW-0812">Transmembrane</keyword>
<dbReference type="Pfam" id="PF13953">
    <property type="entry name" value="PapC_C"/>
    <property type="match status" value="1"/>
</dbReference>
<sequence>MIGITLCASNALAREYFNASALEIDNAEQTWVDLDAFSNQGGQLPGSYSVDLYLNDRRIASRDINFVALDGLLQPELTPRQLQEMGVKLQAFPALRELPQETPISNLQAYIPDAGSVFNFHQRRLDISIPQAALTREARGQIDPEQWDQGLPAALLNYSFSGANTRREGRSGSDDNYYLNLRSGLNLGAWRLRNYSTYTQGDSRAQWASLNTYLQRDVHSLKSQLVVGDSFTPGELFNSVQYQGIQLASDDNMYPDSLRGFAPVVRGIARSNAQVTVRQNGYIIYQTYVPAGAFEITDLYPTSSSGDMEVTITEADGSVRSSIQPFSAVPVMVREGRFKYSLVAGEYRSTASKSSTPAFAQGTLIYGLPGDTTVYAGVLASAKYSATSLGVGHGFGEWGSLSMDVSQARTELRQGSRHDGQSVRFQYAKDVAATNTTFTLAGYRYSTSGYYDFQEANEIDPGNFNDWRRLYNRRSRAQLNINQSLGEYGNFYINGYQQDFWRQTGYERSLSAGYNLSRGGVTYGLSYAYTQTPAYNGRKRNDQQLAFNIQLPLGSALRNSWVNYNLNTDAQGKTAHELGLSGATLPDDNLIYSVSQGYASPGQGNSGNAHATYKGSYAETKLGYNYERHSRQLNYGAQGGIVAHPFGITFSQPQGETMALVRAPGAAGVKVQNNTGVNTDWRGYALVPHVSTYRRNRIALSTETLADDIDIEANTQSVIPTRGALVLADFQTRVGSRVLMALTYQGKPVPFGASATLVQESTTFASSGIVGLEGEVYLSGMPEQGEVKVQWGEQADQQCTAAFVLPISIEGSQPFSIIRTLSVSCN</sequence>